<feature type="domain" description="B30.2/SPRY" evidence="7">
    <location>
        <begin position="261"/>
        <end position="368"/>
    </location>
</feature>
<keyword evidence="3" id="KW-0862">Zinc</keyword>
<evidence type="ECO:0000259" key="7">
    <source>
        <dbReference type="PROSITE" id="PS50188"/>
    </source>
</evidence>
<dbReference type="SUPFAM" id="SSF57850">
    <property type="entry name" value="RING/U-box"/>
    <property type="match status" value="1"/>
</dbReference>
<feature type="domain" description="RING-type" evidence="6">
    <location>
        <begin position="16"/>
        <end position="57"/>
    </location>
</feature>
<evidence type="ECO:0000313" key="8">
    <source>
        <dbReference type="EMBL" id="KAJ8781781.1"/>
    </source>
</evidence>
<sequence length="368" mass="40622">MAVAAALDGVQAEARCPVCLEGLRDPVTAECGRNSCRSCIQRSRAHLEDRLPCPVRRHPCQERQARSNAQLGRMIQAARLLQSSQSTRRRSEEPRLGELHRQLLSLCGEEHAKGHLVRPVGEAAAGHRQRLGAHVEPLERRAAGVHSLVAAQDRKLLELVQRQRLELASEFRQLSRAVDGEQEAVLARLLQEEQDIQEQLGANVTAFSDHICELRGLPHEVTEKRAAWSQAAERHRGRPGQGRASEAPRRLLLAAEAGRLQPRLAALGSAENHSDVPGGRDTLDPETAHPNLLVSEDRKSVTFVRSRQLFPPSAQRFCPEPAALGWWGFASCEQYWEGRVGGAAWAVGVCADSAPRSVGRGRLRRLRS</sequence>
<dbReference type="Pfam" id="PF13765">
    <property type="entry name" value="PRY"/>
    <property type="match status" value="1"/>
</dbReference>
<dbReference type="Pfam" id="PF15227">
    <property type="entry name" value="zf-C3HC4_4"/>
    <property type="match status" value="1"/>
</dbReference>
<evidence type="ECO:0000256" key="4">
    <source>
        <dbReference type="PROSITE-ProRule" id="PRU00175"/>
    </source>
</evidence>
<dbReference type="InterPro" id="IPR001841">
    <property type="entry name" value="Znf_RING"/>
</dbReference>
<dbReference type="PRINTS" id="PR01407">
    <property type="entry name" value="BUTYPHLNCDUF"/>
</dbReference>
<keyword evidence="2 4" id="KW-0863">Zinc-finger</keyword>
<dbReference type="InterPro" id="IPR013083">
    <property type="entry name" value="Znf_RING/FYVE/PHD"/>
</dbReference>
<dbReference type="GO" id="GO:0008270">
    <property type="term" value="F:zinc ion binding"/>
    <property type="evidence" value="ECO:0007669"/>
    <property type="project" value="UniProtKB-KW"/>
</dbReference>
<keyword evidence="9" id="KW-1185">Reference proteome</keyword>
<proteinExistence type="predicted"/>
<evidence type="ECO:0000259" key="6">
    <source>
        <dbReference type="PROSITE" id="PS50089"/>
    </source>
</evidence>
<dbReference type="InterPro" id="IPR001870">
    <property type="entry name" value="B30.2/SPRY"/>
</dbReference>
<dbReference type="SUPFAM" id="SSF49899">
    <property type="entry name" value="Concanavalin A-like lectins/glucanases"/>
    <property type="match status" value="1"/>
</dbReference>
<dbReference type="InterPro" id="IPR043136">
    <property type="entry name" value="B30.2/SPRY_sf"/>
</dbReference>
<comment type="caution">
    <text evidence="8">The sequence shown here is derived from an EMBL/GenBank/DDBJ whole genome shotgun (WGS) entry which is preliminary data.</text>
</comment>
<dbReference type="Gene3D" id="2.60.120.920">
    <property type="match status" value="1"/>
</dbReference>
<evidence type="ECO:0008006" key="10">
    <source>
        <dbReference type="Google" id="ProtNLM"/>
    </source>
</evidence>
<dbReference type="PROSITE" id="PS50188">
    <property type="entry name" value="B302_SPRY"/>
    <property type="match status" value="1"/>
</dbReference>
<evidence type="ECO:0000313" key="9">
    <source>
        <dbReference type="Proteomes" id="UP001159641"/>
    </source>
</evidence>
<dbReference type="AlphaFoldDB" id="A0AB34GN25"/>
<dbReference type="InterPro" id="IPR006574">
    <property type="entry name" value="PRY"/>
</dbReference>
<gene>
    <name evidence="8" type="ORF">J1605_010765</name>
</gene>
<dbReference type="InterPro" id="IPR013320">
    <property type="entry name" value="ConA-like_dom_sf"/>
</dbReference>
<name>A0AB34GN25_ESCRO</name>
<feature type="region of interest" description="Disordered" evidence="5">
    <location>
        <begin position="268"/>
        <end position="290"/>
    </location>
</feature>
<organism evidence="8 9">
    <name type="scientific">Eschrichtius robustus</name>
    <name type="common">California gray whale</name>
    <name type="synonym">Eschrichtius gibbosus</name>
    <dbReference type="NCBI Taxonomy" id="9764"/>
    <lineage>
        <taxon>Eukaryota</taxon>
        <taxon>Metazoa</taxon>
        <taxon>Chordata</taxon>
        <taxon>Craniata</taxon>
        <taxon>Vertebrata</taxon>
        <taxon>Euteleostomi</taxon>
        <taxon>Mammalia</taxon>
        <taxon>Eutheria</taxon>
        <taxon>Laurasiatheria</taxon>
        <taxon>Artiodactyla</taxon>
        <taxon>Whippomorpha</taxon>
        <taxon>Cetacea</taxon>
        <taxon>Mysticeti</taxon>
        <taxon>Eschrichtiidae</taxon>
        <taxon>Eschrichtius</taxon>
    </lineage>
</organism>
<accession>A0AB34GN25</accession>
<evidence type="ECO:0000256" key="1">
    <source>
        <dbReference type="ARBA" id="ARBA00022723"/>
    </source>
</evidence>
<dbReference type="InterPro" id="IPR003879">
    <property type="entry name" value="Butyrophylin_SPRY"/>
</dbReference>
<evidence type="ECO:0000256" key="5">
    <source>
        <dbReference type="SAM" id="MobiDB-lite"/>
    </source>
</evidence>
<protein>
    <recommendedName>
        <fullName evidence="10">RING-type domain-containing protein</fullName>
    </recommendedName>
</protein>
<dbReference type="EMBL" id="JAIQCJ010002139">
    <property type="protein sequence ID" value="KAJ8781781.1"/>
    <property type="molecule type" value="Genomic_DNA"/>
</dbReference>
<dbReference type="PANTHER" id="PTHR24103">
    <property type="entry name" value="E3 UBIQUITIN-PROTEIN LIGASE TRIM"/>
    <property type="match status" value="1"/>
</dbReference>
<dbReference type="SMART" id="SM00184">
    <property type="entry name" value="RING"/>
    <property type="match status" value="1"/>
</dbReference>
<evidence type="ECO:0000256" key="2">
    <source>
        <dbReference type="ARBA" id="ARBA00022771"/>
    </source>
</evidence>
<evidence type="ECO:0000256" key="3">
    <source>
        <dbReference type="ARBA" id="ARBA00022833"/>
    </source>
</evidence>
<dbReference type="SMART" id="SM00589">
    <property type="entry name" value="PRY"/>
    <property type="match status" value="1"/>
</dbReference>
<dbReference type="PROSITE" id="PS50089">
    <property type="entry name" value="ZF_RING_2"/>
    <property type="match status" value="1"/>
</dbReference>
<feature type="region of interest" description="Disordered" evidence="5">
    <location>
        <begin position="227"/>
        <end position="246"/>
    </location>
</feature>
<dbReference type="InterPro" id="IPR050143">
    <property type="entry name" value="TRIM/RBCC"/>
</dbReference>
<dbReference type="Gene3D" id="3.30.40.10">
    <property type="entry name" value="Zinc/RING finger domain, C3HC4 (zinc finger)"/>
    <property type="match status" value="1"/>
</dbReference>
<keyword evidence="1" id="KW-0479">Metal-binding</keyword>
<dbReference type="Proteomes" id="UP001159641">
    <property type="component" value="Unassembled WGS sequence"/>
</dbReference>
<reference evidence="8 9" key="1">
    <citation type="submission" date="2022-11" db="EMBL/GenBank/DDBJ databases">
        <title>Whole genome sequence of Eschrichtius robustus ER-17-0199.</title>
        <authorList>
            <person name="Bruniche-Olsen A."/>
            <person name="Black A.N."/>
            <person name="Fields C.J."/>
            <person name="Walden K."/>
            <person name="Dewoody J.A."/>
        </authorList>
    </citation>
    <scope>NUCLEOTIDE SEQUENCE [LARGE SCALE GENOMIC DNA]</scope>
    <source>
        <strain evidence="8">ER-17-0199</strain>
        <tissue evidence="8">Blubber</tissue>
    </source>
</reference>